<evidence type="ECO:0000256" key="1">
    <source>
        <dbReference type="ARBA" id="ARBA00004479"/>
    </source>
</evidence>
<evidence type="ECO:0000313" key="4">
    <source>
        <dbReference type="Proteomes" id="UP001318860"/>
    </source>
</evidence>
<dbReference type="Pfam" id="PF07714">
    <property type="entry name" value="PK_Tyr_Ser-Thr"/>
    <property type="match status" value="1"/>
</dbReference>
<comment type="subcellular location">
    <subcellularLocation>
        <location evidence="1">Membrane</location>
        <topology evidence="1">Single-pass type I membrane protein</topology>
    </subcellularLocation>
</comment>
<reference evidence="3 4" key="1">
    <citation type="journal article" date="2021" name="Comput. Struct. Biotechnol. J.">
        <title>De novo genome assembly of the potent medicinal plant Rehmannia glutinosa using nanopore technology.</title>
        <authorList>
            <person name="Ma L."/>
            <person name="Dong C."/>
            <person name="Song C."/>
            <person name="Wang X."/>
            <person name="Zheng X."/>
            <person name="Niu Y."/>
            <person name="Chen S."/>
            <person name="Feng W."/>
        </authorList>
    </citation>
    <scope>NUCLEOTIDE SEQUENCE [LARGE SCALE GENOMIC DNA]</scope>
    <source>
        <strain evidence="3">DH-2019</strain>
    </source>
</reference>
<feature type="domain" description="Protein kinase" evidence="2">
    <location>
        <begin position="65"/>
        <end position="218"/>
    </location>
</feature>
<evidence type="ECO:0000259" key="2">
    <source>
        <dbReference type="PROSITE" id="PS50011"/>
    </source>
</evidence>
<dbReference type="InterPro" id="IPR051824">
    <property type="entry name" value="LRR_Rcpt-Like_S/T_Kinase"/>
</dbReference>
<dbReference type="Gene3D" id="1.10.510.10">
    <property type="entry name" value="Transferase(Phosphotransferase) domain 1"/>
    <property type="match status" value="1"/>
</dbReference>
<accession>A0ABR0XJV2</accession>
<dbReference type="PROSITE" id="PS50011">
    <property type="entry name" value="PROTEIN_KINASE_DOM"/>
    <property type="match status" value="1"/>
</dbReference>
<protein>
    <recommendedName>
        <fullName evidence="2">Protein kinase domain-containing protein</fullName>
    </recommendedName>
</protein>
<dbReference type="InterPro" id="IPR001245">
    <property type="entry name" value="Ser-Thr/Tyr_kinase_cat_dom"/>
</dbReference>
<dbReference type="InterPro" id="IPR011009">
    <property type="entry name" value="Kinase-like_dom_sf"/>
</dbReference>
<organism evidence="3 4">
    <name type="scientific">Rehmannia glutinosa</name>
    <name type="common">Chinese foxglove</name>
    <dbReference type="NCBI Taxonomy" id="99300"/>
    <lineage>
        <taxon>Eukaryota</taxon>
        <taxon>Viridiplantae</taxon>
        <taxon>Streptophyta</taxon>
        <taxon>Embryophyta</taxon>
        <taxon>Tracheophyta</taxon>
        <taxon>Spermatophyta</taxon>
        <taxon>Magnoliopsida</taxon>
        <taxon>eudicotyledons</taxon>
        <taxon>Gunneridae</taxon>
        <taxon>Pentapetalae</taxon>
        <taxon>asterids</taxon>
        <taxon>lamiids</taxon>
        <taxon>Lamiales</taxon>
        <taxon>Orobanchaceae</taxon>
        <taxon>Rehmannieae</taxon>
        <taxon>Rehmannia</taxon>
    </lineage>
</organism>
<dbReference type="InterPro" id="IPR000719">
    <property type="entry name" value="Prot_kinase_dom"/>
</dbReference>
<dbReference type="Proteomes" id="UP001318860">
    <property type="component" value="Unassembled WGS sequence"/>
</dbReference>
<evidence type="ECO:0000313" key="3">
    <source>
        <dbReference type="EMBL" id="KAK6159469.1"/>
    </source>
</evidence>
<keyword evidence="4" id="KW-1185">Reference proteome</keyword>
<dbReference type="PANTHER" id="PTHR48006">
    <property type="entry name" value="LEUCINE-RICH REPEAT-CONTAINING PROTEIN DDB_G0281931-RELATED"/>
    <property type="match status" value="1"/>
</dbReference>
<dbReference type="EMBL" id="JABTTQ020000004">
    <property type="protein sequence ID" value="KAK6159469.1"/>
    <property type="molecule type" value="Genomic_DNA"/>
</dbReference>
<comment type="caution">
    <text evidence="3">The sequence shown here is derived from an EMBL/GenBank/DDBJ whole genome shotgun (WGS) entry which is preliminary data.</text>
</comment>
<dbReference type="PANTHER" id="PTHR48006:SF50">
    <property type="entry name" value="OS03G0724300 PROTEIN"/>
    <property type="match status" value="1"/>
</dbReference>
<dbReference type="Gene3D" id="3.30.200.20">
    <property type="entry name" value="Phosphorylase Kinase, domain 1"/>
    <property type="match status" value="1"/>
</dbReference>
<name>A0ABR0XJV2_REHGL</name>
<gene>
    <name evidence="3" type="ORF">DH2020_006783</name>
</gene>
<sequence length="218" mass="25294">MSRNYDNWERLVNAVLLREELRRIGREDSLSSFSSSEFSWSFNSSSNLGLIKFSYREIALGTHIFSDRNLIKQGHSGDLFRGYFPQLTGTVVVKRIRLHNREEAFYMEFGFFSRINNSHPRFVPLLGHCLEAEKEKFLVYGYLPQRDLSNSLFVNKPGRRDDSLDSLDWITRWKIAIGVAEGIAYLHHECNPPLVHGYLPYSTSVNFGPAWYFTGLDQ</sequence>
<dbReference type="SUPFAM" id="SSF56112">
    <property type="entry name" value="Protein kinase-like (PK-like)"/>
    <property type="match status" value="1"/>
</dbReference>
<proteinExistence type="predicted"/>